<dbReference type="InterPro" id="IPR005240">
    <property type="entry name" value="DUF389"/>
</dbReference>
<reference evidence="4" key="1">
    <citation type="submission" date="2020-03" db="EMBL/GenBank/DDBJ databases">
        <title>Complete genome sequence of sulfur-oxidizing bacterium skT11.</title>
        <authorList>
            <person name="Kanda M."/>
            <person name="Kojima H."/>
            <person name="Fukui M."/>
        </authorList>
    </citation>
    <scope>NUCLEOTIDE SEQUENCE [LARGE SCALE GENOMIC DNA]</scope>
    <source>
        <strain evidence="4">skT11</strain>
    </source>
</reference>
<protein>
    <recommendedName>
        <fullName evidence="2">OmpA-like domain-containing protein</fullName>
    </recommendedName>
</protein>
<evidence type="ECO:0000313" key="4">
    <source>
        <dbReference type="Proteomes" id="UP000502260"/>
    </source>
</evidence>
<dbReference type="PANTHER" id="PTHR20992">
    <property type="entry name" value="AT15442P-RELATED"/>
    <property type="match status" value="1"/>
</dbReference>
<organism evidence="3 4">
    <name type="scientific">Sulfurimicrobium lacus</name>
    <dbReference type="NCBI Taxonomy" id="2715678"/>
    <lineage>
        <taxon>Bacteria</taxon>
        <taxon>Pseudomonadati</taxon>
        <taxon>Pseudomonadota</taxon>
        <taxon>Betaproteobacteria</taxon>
        <taxon>Nitrosomonadales</taxon>
        <taxon>Sulfuricellaceae</taxon>
        <taxon>Sulfurimicrobium</taxon>
    </lineage>
</organism>
<feature type="domain" description="OmpA-like" evidence="2">
    <location>
        <begin position="366"/>
        <end position="443"/>
    </location>
</feature>
<sequence>MIIGAMLIAPLMGPIVLLGFAIAETDVLRAIRSGKAIVAGVLGALVISAVIVKLSPYISPTPEIMARTNPNLFDLLVAVCSGMVAGYAVMRQQIGAVAGVAIATALMPPLATAGYGLAAADMQVFSGSFFLFLTNMLAIAFSVAGMAIWYGFGNLQAPRELLWKTLAAGAVLALLSVPLVDTLNESVSKSLALKRATDVLREDMVARGMRMDKLQVNYADNGNVLVGAVALVPKYDEGAPDRMQAALRQALGKPVHFQLDQVVIGSAEQAAQKPSVIANPVTPLPVQPPPLTETQLIEQYLRQVFPLPISMSEIDSVRKSATLQLADSYAGNLQTLYNAERDLQSKFPGWEMRLVPPLRGLPVVNFDSGEAELDPVSLDKLRTVQWALQRWGLKRVDVVGYASLGEKGRASAGLASKRAEIVAAWLVEAGFETEKTVIYPAPGQKDEERERGQAAFRRTQILPNFPVDH</sequence>
<evidence type="ECO:0000313" key="3">
    <source>
        <dbReference type="EMBL" id="BCB27425.1"/>
    </source>
</evidence>
<evidence type="ECO:0000259" key="2">
    <source>
        <dbReference type="Pfam" id="PF00691"/>
    </source>
</evidence>
<keyword evidence="1" id="KW-1133">Transmembrane helix</keyword>
<dbReference type="SUPFAM" id="SSF103088">
    <property type="entry name" value="OmpA-like"/>
    <property type="match status" value="1"/>
</dbReference>
<dbReference type="Proteomes" id="UP000502260">
    <property type="component" value="Chromosome"/>
</dbReference>
<dbReference type="PANTHER" id="PTHR20992:SF9">
    <property type="entry name" value="AT15442P-RELATED"/>
    <property type="match status" value="1"/>
</dbReference>
<dbReference type="InterPro" id="IPR036737">
    <property type="entry name" value="OmpA-like_sf"/>
</dbReference>
<keyword evidence="1" id="KW-0472">Membrane</keyword>
<dbReference type="Gene3D" id="3.30.1330.60">
    <property type="entry name" value="OmpA-like domain"/>
    <property type="match status" value="1"/>
</dbReference>
<dbReference type="InterPro" id="IPR006665">
    <property type="entry name" value="OmpA-like"/>
</dbReference>
<feature type="transmembrane region" description="Helical" evidence="1">
    <location>
        <begin position="96"/>
        <end position="117"/>
    </location>
</feature>
<name>A0A6F8VF86_9PROT</name>
<dbReference type="EMBL" id="AP022853">
    <property type="protein sequence ID" value="BCB27425.1"/>
    <property type="molecule type" value="Genomic_DNA"/>
</dbReference>
<feature type="transmembrane region" description="Helical" evidence="1">
    <location>
        <begin position="72"/>
        <end position="90"/>
    </location>
</feature>
<dbReference type="AlphaFoldDB" id="A0A6F8VF86"/>
<keyword evidence="1" id="KW-0812">Transmembrane</keyword>
<dbReference type="Pfam" id="PF04087">
    <property type="entry name" value="DUF389"/>
    <property type="match status" value="1"/>
</dbReference>
<proteinExistence type="predicted"/>
<accession>A0A6F8VF86</accession>
<keyword evidence="4" id="KW-1185">Reference proteome</keyword>
<feature type="transmembrane region" description="Helical" evidence="1">
    <location>
        <begin position="129"/>
        <end position="149"/>
    </location>
</feature>
<dbReference type="KEGG" id="slac:SKTS_23110"/>
<evidence type="ECO:0000256" key="1">
    <source>
        <dbReference type="SAM" id="Phobius"/>
    </source>
</evidence>
<feature type="transmembrane region" description="Helical" evidence="1">
    <location>
        <begin position="33"/>
        <end position="52"/>
    </location>
</feature>
<gene>
    <name evidence="3" type="ORF">SKTS_23110</name>
</gene>
<feature type="transmembrane region" description="Helical" evidence="1">
    <location>
        <begin position="161"/>
        <end position="180"/>
    </location>
</feature>
<dbReference type="Pfam" id="PF00691">
    <property type="entry name" value="OmpA"/>
    <property type="match status" value="1"/>
</dbReference>